<feature type="compositionally biased region" description="Pro residues" evidence="4">
    <location>
        <begin position="231"/>
        <end position="243"/>
    </location>
</feature>
<dbReference type="GO" id="GO:0003697">
    <property type="term" value="F:single-stranded DNA binding"/>
    <property type="evidence" value="ECO:0007669"/>
    <property type="project" value="InterPro"/>
</dbReference>
<dbReference type="PANTHER" id="PTHR10302">
    <property type="entry name" value="SINGLE-STRANDED DNA-BINDING PROTEIN"/>
    <property type="match status" value="1"/>
</dbReference>
<keyword evidence="1 2" id="KW-0238">DNA-binding</keyword>
<keyword evidence="6" id="KW-1185">Reference proteome</keyword>
<dbReference type="Proteomes" id="UP000681340">
    <property type="component" value="Unassembled WGS sequence"/>
</dbReference>
<dbReference type="EMBL" id="BOQL01000028">
    <property type="protein sequence ID" value="GIM69771.1"/>
    <property type="molecule type" value="Genomic_DNA"/>
</dbReference>
<dbReference type="InterPro" id="IPR012340">
    <property type="entry name" value="NA-bd_OB-fold"/>
</dbReference>
<feature type="region of interest" description="Disordered" evidence="4">
    <location>
        <begin position="119"/>
        <end position="162"/>
    </location>
</feature>
<evidence type="ECO:0000256" key="3">
    <source>
        <dbReference type="RuleBase" id="RU000524"/>
    </source>
</evidence>
<dbReference type="InterPro" id="IPR000424">
    <property type="entry name" value="Primosome_PriB/ssb"/>
</dbReference>
<proteinExistence type="predicted"/>
<dbReference type="AlphaFoldDB" id="A0A919SDE8"/>
<protein>
    <recommendedName>
        <fullName evidence="3">Single-stranded DNA-binding protein</fullName>
    </recommendedName>
</protein>
<dbReference type="Pfam" id="PF00436">
    <property type="entry name" value="SSB"/>
    <property type="match status" value="1"/>
</dbReference>
<evidence type="ECO:0000313" key="5">
    <source>
        <dbReference type="EMBL" id="GIM69771.1"/>
    </source>
</evidence>
<dbReference type="InterPro" id="IPR011344">
    <property type="entry name" value="ssDNA-bd"/>
</dbReference>
<gene>
    <name evidence="5" type="ORF">Aau02nite_37670</name>
</gene>
<dbReference type="RefSeq" id="WP_212989755.1">
    <property type="nucleotide sequence ID" value="NZ_BAABEA010000039.1"/>
</dbReference>
<dbReference type="NCBIfam" id="TIGR00621">
    <property type="entry name" value="ssb"/>
    <property type="match status" value="1"/>
</dbReference>
<organism evidence="5 6">
    <name type="scientific">Actinoplanes auranticolor</name>
    <dbReference type="NCBI Taxonomy" id="47988"/>
    <lineage>
        <taxon>Bacteria</taxon>
        <taxon>Bacillati</taxon>
        <taxon>Actinomycetota</taxon>
        <taxon>Actinomycetes</taxon>
        <taxon>Micromonosporales</taxon>
        <taxon>Micromonosporaceae</taxon>
        <taxon>Actinoplanes</taxon>
    </lineage>
</organism>
<reference evidence="5" key="1">
    <citation type="submission" date="2021-03" db="EMBL/GenBank/DDBJ databases">
        <title>Whole genome shotgun sequence of Actinoplanes auranticolor NBRC 12245.</title>
        <authorList>
            <person name="Komaki H."/>
            <person name="Tamura T."/>
        </authorList>
    </citation>
    <scope>NUCLEOTIDE SEQUENCE</scope>
    <source>
        <strain evidence="5">NBRC 12245</strain>
    </source>
</reference>
<dbReference type="SUPFAM" id="SSF50249">
    <property type="entry name" value="Nucleic acid-binding proteins"/>
    <property type="match status" value="1"/>
</dbReference>
<feature type="compositionally biased region" description="Low complexity" evidence="4">
    <location>
        <begin position="244"/>
        <end position="253"/>
    </location>
</feature>
<evidence type="ECO:0000256" key="4">
    <source>
        <dbReference type="SAM" id="MobiDB-lite"/>
    </source>
</evidence>
<evidence type="ECO:0000256" key="1">
    <source>
        <dbReference type="ARBA" id="ARBA00023125"/>
    </source>
</evidence>
<dbReference type="PROSITE" id="PS50935">
    <property type="entry name" value="SSB"/>
    <property type="match status" value="1"/>
</dbReference>
<name>A0A919SDE8_9ACTN</name>
<dbReference type="GO" id="GO:0006260">
    <property type="term" value="P:DNA replication"/>
    <property type="evidence" value="ECO:0007669"/>
    <property type="project" value="InterPro"/>
</dbReference>
<sequence>MFDTNIVVVGNVLTAPEWRRTASTNALVANFRVASTARRMDKETGRWVDGNQFRVRVNCWRRLAEGVAASVTVGDPVVVAGRLYTRDWTDSEGNLRTTYEMEAVSVGHDLARGRGRFFRNKPTTATSATETAEADGQIRGETAVPVAEDEAPTVYGDGVLDGDEPTFEEVPGMTPGGFDPLAALRGGSIEPFDTAMVMPAADAIPVPKPGDSEPDPAPAPEPGSEDDPDPDSAPAPGPVPGPGPSVRSGSRSSRSADRGSAGIGAGADQPEADGESSARRTGRGRSVRRQPVPA</sequence>
<dbReference type="Gene3D" id="2.40.50.140">
    <property type="entry name" value="Nucleic acid-binding proteins"/>
    <property type="match status" value="1"/>
</dbReference>
<dbReference type="GO" id="GO:0009295">
    <property type="term" value="C:nucleoid"/>
    <property type="evidence" value="ECO:0007669"/>
    <property type="project" value="TreeGrafter"/>
</dbReference>
<dbReference type="CDD" id="cd04496">
    <property type="entry name" value="SSB_OBF"/>
    <property type="match status" value="1"/>
</dbReference>
<comment type="caution">
    <text evidence="5">The sequence shown here is derived from an EMBL/GenBank/DDBJ whole genome shotgun (WGS) entry which is preliminary data.</text>
</comment>
<dbReference type="PANTHER" id="PTHR10302:SF27">
    <property type="entry name" value="SINGLE-STRANDED DNA-BINDING PROTEIN"/>
    <property type="match status" value="1"/>
</dbReference>
<feature type="region of interest" description="Disordered" evidence="4">
    <location>
        <begin position="202"/>
        <end position="294"/>
    </location>
</feature>
<evidence type="ECO:0000256" key="2">
    <source>
        <dbReference type="PROSITE-ProRule" id="PRU00252"/>
    </source>
</evidence>
<evidence type="ECO:0000313" key="6">
    <source>
        <dbReference type="Proteomes" id="UP000681340"/>
    </source>
</evidence>
<accession>A0A919SDE8</accession>